<sequence length="400" mass="44133">MAKETKNKESQISNTLIYLIATSQKTITRTDLAEKTGLSKMTISNHINDLIQMGIISEQPTNIVYDHSAGRKAIPLQISSSSPCILGILIKREFCQSILADVSGKIIDMTQTRFSPHMTRDEFIQIPIAQYEKLFSRARRPLIGCGISCVGPVDNKSGYILNPPNFYGITNVPIVSILKNITHLPTFLIHDADSGALVEKLYGRGIPYDNLIYIHIAYGIGAGFILNGKLFSGFSGRSGEIGHTSINFHGPVCSCGKRGCLELYASIPQMQKKIAELLPFFKNSPFQKITEPSWNDILKLSLDGDPIASIALDEFCTYLSYALANTLNLLDFSTIIIGYDSPENSDILEKILYEKLKSSLNMPGSKLEIFHSRFNGEAPLLGSIAVVANEIFSHQLKLLP</sequence>
<dbReference type="AlphaFoldDB" id="A0AAE3DUH5"/>
<organism evidence="4 5">
    <name type="scientific">Fusicatenibacter faecihominis</name>
    <dbReference type="NCBI Taxonomy" id="2881276"/>
    <lineage>
        <taxon>Bacteria</taxon>
        <taxon>Bacillati</taxon>
        <taxon>Bacillota</taxon>
        <taxon>Clostridia</taxon>
        <taxon>Lachnospirales</taxon>
        <taxon>Lachnospiraceae</taxon>
        <taxon>Fusicatenibacter</taxon>
    </lineage>
</organism>
<dbReference type="Pfam" id="PF13412">
    <property type="entry name" value="HTH_24"/>
    <property type="match status" value="1"/>
</dbReference>
<dbReference type="PROSITE" id="PS01125">
    <property type="entry name" value="ROK"/>
    <property type="match status" value="1"/>
</dbReference>
<keyword evidence="3" id="KW-0859">Xylose metabolism</keyword>
<dbReference type="PANTHER" id="PTHR18964:SF149">
    <property type="entry name" value="BIFUNCTIONAL UDP-N-ACETYLGLUCOSAMINE 2-EPIMERASE_N-ACETYLMANNOSAMINE KINASE"/>
    <property type="match status" value="1"/>
</dbReference>
<dbReference type="CDD" id="cd24059">
    <property type="entry name" value="ASKHA_NBD_ROK_TM1224-like"/>
    <property type="match status" value="1"/>
</dbReference>
<evidence type="ECO:0000256" key="1">
    <source>
        <dbReference type="ARBA" id="ARBA00002486"/>
    </source>
</evidence>
<dbReference type="InterPro" id="IPR036388">
    <property type="entry name" value="WH-like_DNA-bd_sf"/>
</dbReference>
<dbReference type="Pfam" id="PF00480">
    <property type="entry name" value="ROK"/>
    <property type="match status" value="1"/>
</dbReference>
<dbReference type="InterPro" id="IPR000600">
    <property type="entry name" value="ROK"/>
</dbReference>
<dbReference type="SUPFAM" id="SSF53067">
    <property type="entry name" value="Actin-like ATPase domain"/>
    <property type="match status" value="2"/>
</dbReference>
<accession>A0AAE3DUH5</accession>
<keyword evidence="3" id="KW-0119">Carbohydrate metabolism</keyword>
<gene>
    <name evidence="4" type="ORF">LKD71_12680</name>
</gene>
<dbReference type="EMBL" id="JAJEPR010000024">
    <property type="protein sequence ID" value="MCC2190640.1"/>
    <property type="molecule type" value="Genomic_DNA"/>
</dbReference>
<dbReference type="PANTHER" id="PTHR18964">
    <property type="entry name" value="ROK (REPRESSOR, ORF, KINASE) FAMILY"/>
    <property type="match status" value="1"/>
</dbReference>
<comment type="caution">
    <text evidence="4">The sequence shown here is derived from an EMBL/GenBank/DDBJ whole genome shotgun (WGS) entry which is preliminary data.</text>
</comment>
<dbReference type="Gene3D" id="1.10.10.10">
    <property type="entry name" value="Winged helix-like DNA-binding domain superfamily/Winged helix DNA-binding domain"/>
    <property type="match status" value="1"/>
</dbReference>
<dbReference type="Proteomes" id="UP001197875">
    <property type="component" value="Unassembled WGS sequence"/>
</dbReference>
<keyword evidence="5" id="KW-1185">Reference proteome</keyword>
<evidence type="ECO:0000256" key="3">
    <source>
        <dbReference type="ARBA" id="ARBA00022629"/>
    </source>
</evidence>
<dbReference type="GO" id="GO:0042732">
    <property type="term" value="P:D-xylose metabolic process"/>
    <property type="evidence" value="ECO:0007669"/>
    <property type="project" value="UniProtKB-KW"/>
</dbReference>
<dbReference type="SUPFAM" id="SSF46785">
    <property type="entry name" value="Winged helix' DNA-binding domain"/>
    <property type="match status" value="1"/>
</dbReference>
<dbReference type="Gene3D" id="3.30.420.40">
    <property type="match status" value="2"/>
</dbReference>
<dbReference type="RefSeq" id="WP_227615689.1">
    <property type="nucleotide sequence ID" value="NZ_JAJEPR010000024.1"/>
</dbReference>
<comment type="similarity">
    <text evidence="2">Belongs to the ROK (NagC/XylR) family.</text>
</comment>
<name>A0AAE3DUH5_9FIRM</name>
<protein>
    <submittedName>
        <fullName evidence="4">ROK family transcriptional regulator</fullName>
    </submittedName>
</protein>
<dbReference type="InterPro" id="IPR036390">
    <property type="entry name" value="WH_DNA-bd_sf"/>
</dbReference>
<evidence type="ECO:0000256" key="2">
    <source>
        <dbReference type="ARBA" id="ARBA00006479"/>
    </source>
</evidence>
<dbReference type="InterPro" id="IPR043129">
    <property type="entry name" value="ATPase_NBD"/>
</dbReference>
<evidence type="ECO:0000313" key="4">
    <source>
        <dbReference type="EMBL" id="MCC2190640.1"/>
    </source>
</evidence>
<comment type="function">
    <text evidence="1">Transcriptional repressor of xylose-utilizing enzymes.</text>
</comment>
<reference evidence="4 5" key="1">
    <citation type="submission" date="2021-10" db="EMBL/GenBank/DDBJ databases">
        <title>Anaerobic single-cell dispensing facilitates the cultivation of human gut bacteria.</title>
        <authorList>
            <person name="Afrizal A."/>
        </authorList>
    </citation>
    <scope>NUCLEOTIDE SEQUENCE [LARGE SCALE GENOMIC DNA]</scope>
    <source>
        <strain evidence="4 5">CLA-AA-H277</strain>
    </source>
</reference>
<evidence type="ECO:0000313" key="5">
    <source>
        <dbReference type="Proteomes" id="UP001197875"/>
    </source>
</evidence>
<proteinExistence type="inferred from homology"/>
<dbReference type="InterPro" id="IPR049874">
    <property type="entry name" value="ROK_cs"/>
</dbReference>